<dbReference type="AlphaFoldDB" id="A0A6C0EBN7"/>
<dbReference type="EMBL" id="MN739774">
    <property type="protein sequence ID" value="QHT25689.1"/>
    <property type="molecule type" value="Genomic_DNA"/>
</dbReference>
<organism evidence="1">
    <name type="scientific">viral metagenome</name>
    <dbReference type="NCBI Taxonomy" id="1070528"/>
    <lineage>
        <taxon>unclassified sequences</taxon>
        <taxon>metagenomes</taxon>
        <taxon>organismal metagenomes</taxon>
    </lineage>
</organism>
<evidence type="ECO:0000313" key="1">
    <source>
        <dbReference type="EMBL" id="QHT25689.1"/>
    </source>
</evidence>
<accession>A0A6C0EBN7</accession>
<name>A0A6C0EBN7_9ZZZZ</name>
<reference evidence="1" key="1">
    <citation type="journal article" date="2020" name="Nature">
        <title>Giant virus diversity and host interactions through global metagenomics.</title>
        <authorList>
            <person name="Schulz F."/>
            <person name="Roux S."/>
            <person name="Paez-Espino D."/>
            <person name="Jungbluth S."/>
            <person name="Walsh D.A."/>
            <person name="Denef V.J."/>
            <person name="McMahon K.D."/>
            <person name="Konstantinidis K.T."/>
            <person name="Eloe-Fadrosh E.A."/>
            <person name="Kyrpides N.C."/>
            <person name="Woyke T."/>
        </authorList>
    </citation>
    <scope>NUCLEOTIDE SEQUENCE</scope>
    <source>
        <strain evidence="1">GVMAG-M-3300023179-27</strain>
    </source>
</reference>
<sequence length="222" mass="25943">MEKPDKHFEDFWLTFKLNIKNFYDEEKLDHIEISNIDSESDVLNKLQSEKKYDEIEKRITKYITNFTKVIIGNSNLYHASLFKTNLNRWSKISSIQLDDDFLVIFECFFALMSSEKKNEDTVKSIEYIRSLIKKNSIDEDEWKNLTDIGISTHKTSILDVLTSVFDVVEYINIKHSLKLNSGTKGIKILKAIGNKNLKNQMSDLPKQDDIIHTISHQQVLFS</sequence>
<protein>
    <submittedName>
        <fullName evidence="1">Uncharacterized protein</fullName>
    </submittedName>
</protein>
<proteinExistence type="predicted"/>